<evidence type="ECO:0000256" key="2">
    <source>
        <dbReference type="SAM" id="MobiDB-lite"/>
    </source>
</evidence>
<feature type="region of interest" description="Disordered" evidence="2">
    <location>
        <begin position="1265"/>
        <end position="1298"/>
    </location>
</feature>
<dbReference type="OrthoDB" id="195089at2759"/>
<accession>A0A0B2VYX8</accession>
<dbReference type="EMBL" id="JPKZ01000517">
    <property type="protein sequence ID" value="KHN86848.1"/>
    <property type="molecule type" value="Genomic_DNA"/>
</dbReference>
<dbReference type="Proteomes" id="UP000031036">
    <property type="component" value="Unassembled WGS sequence"/>
</dbReference>
<protein>
    <recommendedName>
        <fullName evidence="5">FANCI_HD2 domain-containing protein</fullName>
    </recommendedName>
</protein>
<name>A0A0B2VYX8_TOXCA</name>
<keyword evidence="4" id="KW-1185">Reference proteome</keyword>
<keyword evidence="1" id="KW-0175">Coiled coil</keyword>
<evidence type="ECO:0000256" key="1">
    <source>
        <dbReference type="SAM" id="Coils"/>
    </source>
</evidence>
<comment type="caution">
    <text evidence="3">The sequence shown here is derived from an EMBL/GenBank/DDBJ whole genome shotgun (WGS) entry which is preliminary data.</text>
</comment>
<dbReference type="PANTHER" id="PTHR21818:SF0">
    <property type="entry name" value="FANCONI ANEMIA GROUP I PROTEIN"/>
    <property type="match status" value="1"/>
</dbReference>
<sequence>MSFPTQSEQSQFGKTHENFCIRFCEQVEKNSAPDAVASPQYAGTVNKVFTQMVDETRWKKFCNFLKKKSELDGGELLGRFSSNWFTASAQVDNAHLHTLRMFSLIFDLMNGNALRAASLIWLHSTLISQLRSFDDSALSCTCASISDRFLTGGVISKRWIDVAAEVMKRLVDIGNPCFVIAGKQLDGCEYRKQFLLKLLDDVLVTDSFVAVISLVSDCSLQEVLVEYVETLLINDLNARVAMKLIASLTSLPVELAERIMEHLIPRLEGGEDLLTLCTQLFQVFVSSANIARITFAILKRDRHLVTSRIFALVCMLSLCNTPRLRSSAIAELKHSIVKLWRHGDKLKESAWIRNAVGRCDIEALKTNFDTLIDAISREQKWNALVGQSLQDIAFLLITDKGKADLKITSGRVEVNAGVHSMGKRLLVTVAGTQPNKKFCNFLKKKSELDGGELLGRFSSNWFTASAQVDNAHLHTLRMFSLIFDLMNGNALRAASLIWLHSTLISQLRSFDDSALSCTCASISDRFLTGGVISKRWIDVAAEVMKRLVDIGNPCFVIAGKQLDGCEYRKQFLLKLLDDVLVTDSFVAVISLVSDCSLQEVLVEYVETLLINDLNARVAMKLIASLTSLPVELAERIMEHLIPRLEGGEDLLTLCTQLFQVFVSSANIARITFAILKRDRHLVTSRIFALVCMLSLCNTPRLRSSAIAELKHSIVKLWRHGDKLKESAWIRNAVGRCDIEALKTNFDTLIDAISREQKWNALVGQSLQDIAFLLITDKGKADLKITSGRKEAAEKITSLLRRRDELTEVLKEKMAKKKESKTNKTIAVAMCSLNPQLQTISSVISRFTEKPQSNEEEVNDECLALLRETAFPWAVTWAAKLGNDLRSYAPNASIVSLTAFARTNLLLYVGGESVDTAAAFHLWNHMCTEAVIAFSSALSLIVSKYGLRSQTAIVQFWHCVSGETASRDITLNGASMRLLRYILTDRLPKLLDAFKDFEERKMGADHSKQTLALLTCARVLISLVPNSVDKFQMASFKFLARLLQKHEIIAKLVRRWCRNKFVSFSWCKKKLARVGVITGLIIINQIMRQSIAALTTINAGVVTSLDLCGRLADLIELLLPLHVVYAILKEPICALLTSLYTTLNAIVKLLLVKQKSIDISEWNCVTQMASLARGHVLRIMESADENVGTLNPLDEPDMKQQRKYAKSLKDEALYVSYVRTRELYQANLLLLSSVLHDDRLDVQVRHNTIGVRDFRIDTEKLRQRLEEIGEREHDESGDDDEETPPQLKRRRAQFVAAKS</sequence>
<dbReference type="GO" id="GO:0070182">
    <property type="term" value="F:DNA polymerase binding"/>
    <property type="evidence" value="ECO:0007669"/>
    <property type="project" value="TreeGrafter"/>
</dbReference>
<reference evidence="3 4" key="1">
    <citation type="submission" date="2014-11" db="EMBL/GenBank/DDBJ databases">
        <title>Genetic blueprint of the zoonotic pathogen Toxocara canis.</title>
        <authorList>
            <person name="Zhu X.-Q."/>
            <person name="Korhonen P.K."/>
            <person name="Cai H."/>
            <person name="Young N.D."/>
            <person name="Nejsum P."/>
            <person name="von Samson-Himmelstjerna G."/>
            <person name="Boag P.R."/>
            <person name="Tan P."/>
            <person name="Li Q."/>
            <person name="Min J."/>
            <person name="Yang Y."/>
            <person name="Wang X."/>
            <person name="Fang X."/>
            <person name="Hall R.S."/>
            <person name="Hofmann A."/>
            <person name="Sternberg P.W."/>
            <person name="Jex A.R."/>
            <person name="Gasser R.B."/>
        </authorList>
    </citation>
    <scope>NUCLEOTIDE SEQUENCE [LARGE SCALE GENOMIC DNA]</scope>
    <source>
        <strain evidence="3">PN_DK_2014</strain>
    </source>
</reference>
<organism evidence="3 4">
    <name type="scientific">Toxocara canis</name>
    <name type="common">Canine roundworm</name>
    <dbReference type="NCBI Taxonomy" id="6265"/>
    <lineage>
        <taxon>Eukaryota</taxon>
        <taxon>Metazoa</taxon>
        <taxon>Ecdysozoa</taxon>
        <taxon>Nematoda</taxon>
        <taxon>Chromadorea</taxon>
        <taxon>Rhabditida</taxon>
        <taxon>Spirurina</taxon>
        <taxon>Ascaridomorpha</taxon>
        <taxon>Ascaridoidea</taxon>
        <taxon>Toxocaridae</taxon>
        <taxon>Toxocara</taxon>
    </lineage>
</organism>
<dbReference type="InterPro" id="IPR026171">
    <property type="entry name" value="FANCI"/>
</dbReference>
<dbReference type="GO" id="GO:0006281">
    <property type="term" value="P:DNA repair"/>
    <property type="evidence" value="ECO:0007669"/>
    <property type="project" value="InterPro"/>
</dbReference>
<feature type="coiled-coil region" evidence="1">
    <location>
        <begin position="788"/>
        <end position="822"/>
    </location>
</feature>
<evidence type="ECO:0008006" key="5">
    <source>
        <dbReference type="Google" id="ProtNLM"/>
    </source>
</evidence>
<evidence type="ECO:0000313" key="3">
    <source>
        <dbReference type="EMBL" id="KHN86848.1"/>
    </source>
</evidence>
<proteinExistence type="predicted"/>
<gene>
    <name evidence="3" type="ORF">Tcan_07797</name>
</gene>
<evidence type="ECO:0000313" key="4">
    <source>
        <dbReference type="Proteomes" id="UP000031036"/>
    </source>
</evidence>
<dbReference type="PANTHER" id="PTHR21818">
    <property type="entry name" value="BC025462 PROTEIN"/>
    <property type="match status" value="1"/>
</dbReference>
<dbReference type="STRING" id="6265.A0A0B2VYX8"/>